<dbReference type="SUPFAM" id="SSF52172">
    <property type="entry name" value="CheY-like"/>
    <property type="match status" value="1"/>
</dbReference>
<evidence type="ECO:0000256" key="1">
    <source>
        <dbReference type="ARBA" id="ARBA00022553"/>
    </source>
</evidence>
<dbReference type="PANTHER" id="PTHR44591:SF23">
    <property type="entry name" value="CHEY SUBFAMILY"/>
    <property type="match status" value="1"/>
</dbReference>
<keyword evidence="1 2" id="KW-0597">Phosphoprotein</keyword>
<dbReference type="Gene3D" id="3.40.50.2300">
    <property type="match status" value="1"/>
</dbReference>
<sequence length="138" mass="14733">MPGPDAPPQPRILLVDDDDLLAESVAEYLRRHGYAVQVAGEGRVAMDLLARQRYELVISDIFMPEVDGIELLGLLRRCIPAPAVIAMSGSGVGRVECMLKMASVLGASRTLGKPFQPAHLIRLVHELIGPAGVKVAAG</sequence>
<dbReference type="EMBL" id="SDHX01000001">
    <property type="protein sequence ID" value="RXK55151.1"/>
    <property type="molecule type" value="Genomic_DNA"/>
</dbReference>
<feature type="modified residue" description="4-aspartylphosphate" evidence="2">
    <location>
        <position position="60"/>
    </location>
</feature>
<dbReference type="GO" id="GO:0000160">
    <property type="term" value="P:phosphorelay signal transduction system"/>
    <property type="evidence" value="ECO:0007669"/>
    <property type="project" value="InterPro"/>
</dbReference>
<dbReference type="Pfam" id="PF00072">
    <property type="entry name" value="Response_reg"/>
    <property type="match status" value="1"/>
</dbReference>
<organism evidence="4 5">
    <name type="scientific">Oleiharenicola lentus</name>
    <dbReference type="NCBI Taxonomy" id="2508720"/>
    <lineage>
        <taxon>Bacteria</taxon>
        <taxon>Pseudomonadati</taxon>
        <taxon>Verrucomicrobiota</taxon>
        <taxon>Opitutia</taxon>
        <taxon>Opitutales</taxon>
        <taxon>Opitutaceae</taxon>
        <taxon>Oleiharenicola</taxon>
    </lineage>
</organism>
<protein>
    <submittedName>
        <fullName evidence="4">Response regulator</fullName>
    </submittedName>
</protein>
<dbReference type="PROSITE" id="PS50110">
    <property type="entry name" value="RESPONSE_REGULATORY"/>
    <property type="match status" value="1"/>
</dbReference>
<dbReference type="SMART" id="SM00448">
    <property type="entry name" value="REC"/>
    <property type="match status" value="1"/>
</dbReference>
<evidence type="ECO:0000259" key="3">
    <source>
        <dbReference type="PROSITE" id="PS50110"/>
    </source>
</evidence>
<evidence type="ECO:0000313" key="4">
    <source>
        <dbReference type="EMBL" id="RXK55151.1"/>
    </source>
</evidence>
<reference evidence="4 5" key="1">
    <citation type="submission" date="2019-01" db="EMBL/GenBank/DDBJ databases">
        <title>Lacunisphaera sp. strain TWA-58.</title>
        <authorList>
            <person name="Chen W.-M."/>
        </authorList>
    </citation>
    <scope>NUCLEOTIDE SEQUENCE [LARGE SCALE GENOMIC DNA]</scope>
    <source>
        <strain evidence="4 5">TWA-58</strain>
    </source>
</reference>
<name>A0A4Q1C8H9_9BACT</name>
<dbReference type="AlphaFoldDB" id="A0A4Q1C8H9"/>
<dbReference type="InterPro" id="IPR050595">
    <property type="entry name" value="Bact_response_regulator"/>
</dbReference>
<accession>A0A4Q1C8H9</accession>
<dbReference type="Proteomes" id="UP000290218">
    <property type="component" value="Unassembled WGS sequence"/>
</dbReference>
<gene>
    <name evidence="4" type="ORF">ESB00_04435</name>
</gene>
<dbReference type="InterPro" id="IPR001789">
    <property type="entry name" value="Sig_transdc_resp-reg_receiver"/>
</dbReference>
<keyword evidence="5" id="KW-1185">Reference proteome</keyword>
<evidence type="ECO:0000256" key="2">
    <source>
        <dbReference type="PROSITE-ProRule" id="PRU00169"/>
    </source>
</evidence>
<dbReference type="CDD" id="cd00156">
    <property type="entry name" value="REC"/>
    <property type="match status" value="1"/>
</dbReference>
<proteinExistence type="predicted"/>
<dbReference type="PANTHER" id="PTHR44591">
    <property type="entry name" value="STRESS RESPONSE REGULATOR PROTEIN 1"/>
    <property type="match status" value="1"/>
</dbReference>
<feature type="domain" description="Response regulatory" evidence="3">
    <location>
        <begin position="11"/>
        <end position="128"/>
    </location>
</feature>
<dbReference type="InterPro" id="IPR011006">
    <property type="entry name" value="CheY-like_superfamily"/>
</dbReference>
<comment type="caution">
    <text evidence="4">The sequence shown here is derived from an EMBL/GenBank/DDBJ whole genome shotgun (WGS) entry which is preliminary data.</text>
</comment>
<evidence type="ECO:0000313" key="5">
    <source>
        <dbReference type="Proteomes" id="UP000290218"/>
    </source>
</evidence>
<dbReference type="OrthoDB" id="9797769at2"/>
<dbReference type="RefSeq" id="WP_129046517.1">
    <property type="nucleotide sequence ID" value="NZ_SDHX01000001.1"/>
</dbReference>